<dbReference type="Proteomes" id="UP000193642">
    <property type="component" value="Unassembled WGS sequence"/>
</dbReference>
<proteinExistence type="predicted"/>
<keyword evidence="3" id="KW-1185">Reference proteome</keyword>
<gene>
    <name evidence="2" type="ORF">BCR33DRAFT_371715</name>
</gene>
<evidence type="ECO:0000313" key="2">
    <source>
        <dbReference type="EMBL" id="ORY40194.1"/>
    </source>
</evidence>
<evidence type="ECO:0000313" key="3">
    <source>
        <dbReference type="Proteomes" id="UP000193642"/>
    </source>
</evidence>
<protein>
    <submittedName>
        <fullName evidence="2">Uncharacterized protein</fullName>
    </submittedName>
</protein>
<organism evidence="2 3">
    <name type="scientific">Rhizoclosmatium globosum</name>
    <dbReference type="NCBI Taxonomy" id="329046"/>
    <lineage>
        <taxon>Eukaryota</taxon>
        <taxon>Fungi</taxon>
        <taxon>Fungi incertae sedis</taxon>
        <taxon>Chytridiomycota</taxon>
        <taxon>Chytridiomycota incertae sedis</taxon>
        <taxon>Chytridiomycetes</taxon>
        <taxon>Chytridiales</taxon>
        <taxon>Chytriomycetaceae</taxon>
        <taxon>Rhizoclosmatium</taxon>
    </lineage>
</organism>
<sequence length="184" mass="20838">MDYNPSASDRLQQPQPRSSGGPAQHNQLAAFLRSRLDPNAQWDPSDFSQQQQQQQLDTGRSTSAPPAAHMLNPQFDSDDIPQDRDPRMDPDYAAYYYSQSRHDPRIPPPIYSPGQSWLWAPPGSKQQKLTPAPLEKFNSFGTNGSNGADEFDELLDEVNLLFLFSYFMEQSDTLVLCMSFVLEH</sequence>
<dbReference type="AlphaFoldDB" id="A0A1Y2BZV1"/>
<reference evidence="2 3" key="1">
    <citation type="submission" date="2016-07" db="EMBL/GenBank/DDBJ databases">
        <title>Pervasive Adenine N6-methylation of Active Genes in Fungi.</title>
        <authorList>
            <consortium name="DOE Joint Genome Institute"/>
            <person name="Mondo S.J."/>
            <person name="Dannebaum R.O."/>
            <person name="Kuo R.C."/>
            <person name="Labutti K."/>
            <person name="Haridas S."/>
            <person name="Kuo A."/>
            <person name="Salamov A."/>
            <person name="Ahrendt S.R."/>
            <person name="Lipzen A."/>
            <person name="Sullivan W."/>
            <person name="Andreopoulos W.B."/>
            <person name="Clum A."/>
            <person name="Lindquist E."/>
            <person name="Daum C."/>
            <person name="Ramamoorthy G.K."/>
            <person name="Gryganskyi A."/>
            <person name="Culley D."/>
            <person name="Magnuson J.K."/>
            <person name="James T.Y."/>
            <person name="O'Malley M.A."/>
            <person name="Stajich J.E."/>
            <person name="Spatafora J.W."/>
            <person name="Visel A."/>
            <person name="Grigoriev I.V."/>
        </authorList>
    </citation>
    <scope>NUCLEOTIDE SEQUENCE [LARGE SCALE GENOMIC DNA]</scope>
    <source>
        <strain evidence="2 3">JEL800</strain>
    </source>
</reference>
<dbReference type="STRING" id="329046.A0A1Y2BZV1"/>
<dbReference type="OrthoDB" id="668540at2759"/>
<comment type="caution">
    <text evidence="2">The sequence shown here is derived from an EMBL/GenBank/DDBJ whole genome shotgun (WGS) entry which is preliminary data.</text>
</comment>
<feature type="compositionally biased region" description="Polar residues" evidence="1">
    <location>
        <begin position="1"/>
        <end position="18"/>
    </location>
</feature>
<name>A0A1Y2BZV1_9FUNG</name>
<evidence type="ECO:0000256" key="1">
    <source>
        <dbReference type="SAM" id="MobiDB-lite"/>
    </source>
</evidence>
<feature type="compositionally biased region" description="Basic and acidic residues" evidence="1">
    <location>
        <begin position="81"/>
        <end position="90"/>
    </location>
</feature>
<feature type="region of interest" description="Disordered" evidence="1">
    <location>
        <begin position="1"/>
        <end position="92"/>
    </location>
</feature>
<accession>A0A1Y2BZV1</accession>
<dbReference type="EMBL" id="MCGO01000036">
    <property type="protein sequence ID" value="ORY40194.1"/>
    <property type="molecule type" value="Genomic_DNA"/>
</dbReference>